<dbReference type="OrthoDB" id="10252740at2759"/>
<dbReference type="SUPFAM" id="SSF53098">
    <property type="entry name" value="Ribonuclease H-like"/>
    <property type="match status" value="1"/>
</dbReference>
<dbReference type="EMBL" id="GL988040">
    <property type="protein sequence ID" value="EGS22169.1"/>
    <property type="molecule type" value="Genomic_DNA"/>
</dbReference>
<keyword evidence="5" id="KW-0396">Initiation factor</keyword>
<evidence type="ECO:0000259" key="4">
    <source>
        <dbReference type="PROSITE" id="PS50822"/>
    </source>
</evidence>
<comment type="similarity">
    <text evidence="1">Belongs to the argonaute family.</text>
</comment>
<dbReference type="PROSITE" id="PS50822">
    <property type="entry name" value="PIWI"/>
    <property type="match status" value="1"/>
</dbReference>
<dbReference type="STRING" id="759272.G0S2D6"/>
<dbReference type="HOGENOM" id="CLU_004544_4_3_1"/>
<protein>
    <submittedName>
        <fullName evidence="5">Putative eukaryotic translation initiation factor</fullName>
    </submittedName>
</protein>
<dbReference type="InterPro" id="IPR014811">
    <property type="entry name" value="ArgoL1"/>
</dbReference>
<dbReference type="InterPro" id="IPR032472">
    <property type="entry name" value="ArgoL2"/>
</dbReference>
<evidence type="ECO:0000313" key="5">
    <source>
        <dbReference type="EMBL" id="EGS22169.1"/>
    </source>
</evidence>
<dbReference type="CDD" id="cd04657">
    <property type="entry name" value="Piwi_ago-like"/>
    <property type="match status" value="1"/>
</dbReference>
<keyword evidence="5" id="KW-0648">Protein biosynthesis</keyword>
<dbReference type="SUPFAM" id="SSF101690">
    <property type="entry name" value="PAZ domain"/>
    <property type="match status" value="1"/>
</dbReference>
<dbReference type="Pfam" id="PF16486">
    <property type="entry name" value="ArgoN"/>
    <property type="match status" value="1"/>
</dbReference>
<dbReference type="Gene3D" id="2.170.260.10">
    <property type="entry name" value="paz domain"/>
    <property type="match status" value="1"/>
</dbReference>
<dbReference type="eggNOG" id="KOG1041">
    <property type="taxonomic scope" value="Eukaryota"/>
</dbReference>
<dbReference type="SMART" id="SM00949">
    <property type="entry name" value="PAZ"/>
    <property type="match status" value="1"/>
</dbReference>
<feature type="compositionally biased region" description="Polar residues" evidence="2">
    <location>
        <begin position="878"/>
        <end position="891"/>
    </location>
</feature>
<feature type="compositionally biased region" description="Low complexity" evidence="2">
    <location>
        <begin position="909"/>
        <end position="919"/>
    </location>
</feature>
<evidence type="ECO:0000256" key="1">
    <source>
        <dbReference type="RuleBase" id="RU361178"/>
    </source>
</evidence>
<dbReference type="Proteomes" id="UP000008066">
    <property type="component" value="Unassembled WGS sequence"/>
</dbReference>
<reference evidence="5 6" key="1">
    <citation type="journal article" date="2011" name="Cell">
        <title>Insight into structure and assembly of the nuclear pore complex by utilizing the genome of a eukaryotic thermophile.</title>
        <authorList>
            <person name="Amlacher S."/>
            <person name="Sarges P."/>
            <person name="Flemming D."/>
            <person name="van Noort V."/>
            <person name="Kunze R."/>
            <person name="Devos D.P."/>
            <person name="Arumugam M."/>
            <person name="Bork P."/>
            <person name="Hurt E."/>
        </authorList>
    </citation>
    <scope>NUCLEOTIDE SEQUENCE [LARGE SCALE GENOMIC DNA]</scope>
    <source>
        <strain evidence="6">DSM 1495 / CBS 144.50 / IMI 039719</strain>
    </source>
</reference>
<gene>
    <name evidence="5" type="ORF">CTHT_0016860</name>
</gene>
<organism evidence="6">
    <name type="scientific">Chaetomium thermophilum (strain DSM 1495 / CBS 144.50 / IMI 039719)</name>
    <name type="common">Thermochaetoides thermophila</name>
    <dbReference type="NCBI Taxonomy" id="759272"/>
    <lineage>
        <taxon>Eukaryota</taxon>
        <taxon>Fungi</taxon>
        <taxon>Dikarya</taxon>
        <taxon>Ascomycota</taxon>
        <taxon>Pezizomycotina</taxon>
        <taxon>Sordariomycetes</taxon>
        <taxon>Sordariomycetidae</taxon>
        <taxon>Sordariales</taxon>
        <taxon>Chaetomiaceae</taxon>
        <taxon>Thermochaetoides</taxon>
    </lineage>
</organism>
<dbReference type="Pfam" id="PF16488">
    <property type="entry name" value="ArgoL2"/>
    <property type="match status" value="1"/>
</dbReference>
<dbReference type="KEGG" id="cthr:CTHT_0016860"/>
<dbReference type="InterPro" id="IPR032474">
    <property type="entry name" value="Argonaute_N"/>
</dbReference>
<dbReference type="GO" id="GO:0003743">
    <property type="term" value="F:translation initiation factor activity"/>
    <property type="evidence" value="ECO:0007669"/>
    <property type="project" value="UniProtKB-KW"/>
</dbReference>
<dbReference type="InterPro" id="IPR036397">
    <property type="entry name" value="RNaseH_sf"/>
</dbReference>
<dbReference type="PROSITE" id="PS50821">
    <property type="entry name" value="PAZ"/>
    <property type="match status" value="1"/>
</dbReference>
<dbReference type="SMART" id="SM00950">
    <property type="entry name" value="Piwi"/>
    <property type="match status" value="1"/>
</dbReference>
<dbReference type="InterPro" id="IPR003100">
    <property type="entry name" value="PAZ_dom"/>
</dbReference>
<dbReference type="SMART" id="SM01163">
    <property type="entry name" value="DUF1785"/>
    <property type="match status" value="1"/>
</dbReference>
<dbReference type="OMA" id="CFAQQQH"/>
<dbReference type="PANTHER" id="PTHR22891">
    <property type="entry name" value="EUKARYOTIC TRANSLATION INITIATION FACTOR 2C"/>
    <property type="match status" value="1"/>
</dbReference>
<dbReference type="GeneID" id="18255724"/>
<dbReference type="InterPro" id="IPR003165">
    <property type="entry name" value="Piwi"/>
</dbReference>
<accession>G0S2D6</accession>
<dbReference type="Pfam" id="PF16487">
    <property type="entry name" value="ArgoMid"/>
    <property type="match status" value="1"/>
</dbReference>
<dbReference type="RefSeq" id="XP_006692188.1">
    <property type="nucleotide sequence ID" value="XM_006692125.1"/>
</dbReference>
<evidence type="ECO:0000313" key="6">
    <source>
        <dbReference type="Proteomes" id="UP000008066"/>
    </source>
</evidence>
<feature type="domain" description="PAZ" evidence="3">
    <location>
        <begin position="289"/>
        <end position="395"/>
    </location>
</feature>
<dbReference type="Gene3D" id="3.30.420.10">
    <property type="entry name" value="Ribonuclease H-like superfamily/Ribonuclease H"/>
    <property type="match status" value="1"/>
</dbReference>
<sequence>MTATSEGKKNKSVELKVPEGLNKRCDLPPEAYWMADQHQTPFARRPKYSTAGTPAKVTVNQFRVRAVKSNDIYQFDVAIDPEPKGTVVYKKVWASDIVQQKLKSTRNLWLHDGRKLAWSRANVDQFSVNVDLGAAEGHPGKANNIFTLKVRRSTKIRMESLMAYLRGQAAWSNSVLECINFLDHALRQGPSERMIQIKRSFFNENSETRRLSPFTEAIKGIYAAVRLNDSLSTGGIGLGINVDVTNQTFWTGQGLIPLVRSYLGAVDRRWDNLSDDMLIKELRPVNKKGVFEKSEAFQALKRLRGLTFEITHRDKDRGRVEFKIDKFLFEATPDGGSARKTEFKRRIKGTDQTEKISVANYYAQEYKIRLRYPDLPLVQTGKGALFPMELCQVVRFNRYNFKLDPQQTSEMIKFAVQRPPERKREVLNMVQNLDWGRDPYLREFGISIADQPAQVEARVLPNPYVHYAADSMPKNPEQRGRWDLRGVRFRNMPTALRSWALVAVDRSIDNASLVNFGREFKKIWINHGGRVEAEPYIFTPPPNMPHAELVQRAYTATGQHNKQTPQIIFFILREKSTFLYERLKKNAECRFAIPTQMIQAFQARKANAQYISNVCLKVNAKLGGQNCRVTPHMSKEHTPMFKAPTMMIGVDVSHGGHTSGTGAPSIAAMCVSMDRDAAIYSAAVQTNGWGVEIVQPHNMHSMLAPILSKWARKHNRAPDHVFYLRDGVSEGQFAHVMEWELRTLRTVFEQYMKAKPKITVIICTKSHHIRFFPERGDRNGNPLPGTLVEREVTHPFHYDFYLCSHAAIQGTARPVHYNVIHDEVKMDPAELQRLLYNQCYQYCRSTTPVSLHPAVYYAHLAAGRGVAHIDQDLPPAGQTEQQSTTVDNNPMSLPVLKRGMMAKSDSKTTKTSSSDDTSSLPRPLIKPGQRGGRADAIMAFENSMWWV</sequence>
<feature type="domain" description="Piwi" evidence="4">
    <location>
        <begin position="567"/>
        <end position="870"/>
    </location>
</feature>
<dbReference type="Pfam" id="PF02170">
    <property type="entry name" value="PAZ"/>
    <property type="match status" value="1"/>
</dbReference>
<dbReference type="InterPro" id="IPR032473">
    <property type="entry name" value="Argonaute_Mid_dom"/>
</dbReference>
<evidence type="ECO:0000259" key="3">
    <source>
        <dbReference type="PROSITE" id="PS50821"/>
    </source>
</evidence>
<feature type="region of interest" description="Disordered" evidence="2">
    <location>
        <begin position="871"/>
        <end position="932"/>
    </location>
</feature>
<dbReference type="Pfam" id="PF08699">
    <property type="entry name" value="ArgoL1"/>
    <property type="match status" value="1"/>
</dbReference>
<dbReference type="GO" id="GO:0003723">
    <property type="term" value="F:RNA binding"/>
    <property type="evidence" value="ECO:0007669"/>
    <property type="project" value="InterPro"/>
</dbReference>
<evidence type="ECO:0000256" key="2">
    <source>
        <dbReference type="SAM" id="MobiDB-lite"/>
    </source>
</evidence>
<dbReference type="InterPro" id="IPR012337">
    <property type="entry name" value="RNaseH-like_sf"/>
</dbReference>
<dbReference type="AlphaFoldDB" id="G0S2D6"/>
<proteinExistence type="inferred from homology"/>
<dbReference type="Pfam" id="PF02171">
    <property type="entry name" value="Piwi"/>
    <property type="match status" value="1"/>
</dbReference>
<dbReference type="CDD" id="cd02846">
    <property type="entry name" value="PAZ_argonaute_like"/>
    <property type="match status" value="1"/>
</dbReference>
<dbReference type="InterPro" id="IPR045246">
    <property type="entry name" value="Piwi_ago-like"/>
</dbReference>
<dbReference type="InterPro" id="IPR036085">
    <property type="entry name" value="PAZ_dom_sf"/>
</dbReference>
<keyword evidence="6" id="KW-1185">Reference proteome</keyword>
<dbReference type="Gene3D" id="3.40.50.2300">
    <property type="match status" value="1"/>
</dbReference>
<name>G0S2D6_CHATD</name>